<dbReference type="Proteomes" id="UP001064087">
    <property type="component" value="Chromosome"/>
</dbReference>
<feature type="domain" description="Amidase" evidence="1">
    <location>
        <begin position="25"/>
        <end position="442"/>
    </location>
</feature>
<dbReference type="PANTHER" id="PTHR11895">
    <property type="entry name" value="TRANSAMIDASE"/>
    <property type="match status" value="1"/>
</dbReference>
<dbReference type="InterPro" id="IPR023631">
    <property type="entry name" value="Amidase_dom"/>
</dbReference>
<protein>
    <submittedName>
        <fullName evidence="2">Amidase</fullName>
    </submittedName>
</protein>
<reference evidence="2" key="1">
    <citation type="submission" date="2022-10" db="EMBL/GenBank/DDBJ databases">
        <title>Roseovarius pelagicus sp. nov., isolated from Arctic seawater.</title>
        <authorList>
            <person name="Hong Y.W."/>
            <person name="Hwang C.Y."/>
        </authorList>
    </citation>
    <scope>NUCLEOTIDE SEQUENCE</scope>
    <source>
        <strain evidence="2">HL-MP18</strain>
    </source>
</reference>
<dbReference type="RefSeq" id="WP_263047963.1">
    <property type="nucleotide sequence ID" value="NZ_CP106738.1"/>
</dbReference>
<dbReference type="InterPro" id="IPR036928">
    <property type="entry name" value="AS_sf"/>
</dbReference>
<dbReference type="Gene3D" id="3.90.1300.10">
    <property type="entry name" value="Amidase signature (AS) domain"/>
    <property type="match status" value="1"/>
</dbReference>
<dbReference type="PANTHER" id="PTHR11895:SF76">
    <property type="entry name" value="INDOLEACETAMIDE HYDROLASE"/>
    <property type="match status" value="1"/>
</dbReference>
<dbReference type="SUPFAM" id="SSF75304">
    <property type="entry name" value="Amidase signature (AS) enzymes"/>
    <property type="match status" value="1"/>
</dbReference>
<proteinExistence type="predicted"/>
<dbReference type="NCBIfam" id="NF005686">
    <property type="entry name" value="PRK07486.1"/>
    <property type="match status" value="1"/>
</dbReference>
<dbReference type="EMBL" id="CP106738">
    <property type="protein sequence ID" value="UXX83323.1"/>
    <property type="molecule type" value="Genomic_DNA"/>
</dbReference>
<dbReference type="InterPro" id="IPR000120">
    <property type="entry name" value="Amidase"/>
</dbReference>
<dbReference type="Pfam" id="PF01425">
    <property type="entry name" value="Amidase"/>
    <property type="match status" value="1"/>
</dbReference>
<evidence type="ECO:0000313" key="2">
    <source>
        <dbReference type="EMBL" id="UXX83323.1"/>
    </source>
</evidence>
<gene>
    <name evidence="2" type="ORF">N7U68_01155</name>
</gene>
<organism evidence="2 3">
    <name type="scientific">Roseovarius pelagicus</name>
    <dbReference type="NCBI Taxonomy" id="2980108"/>
    <lineage>
        <taxon>Bacteria</taxon>
        <taxon>Pseudomonadati</taxon>
        <taxon>Pseudomonadota</taxon>
        <taxon>Alphaproteobacteria</taxon>
        <taxon>Rhodobacterales</taxon>
        <taxon>Roseobacteraceae</taxon>
        <taxon>Roseovarius</taxon>
    </lineage>
</organism>
<sequence length="462" mass="49010">MDDVLAMGARAQVTAIVSGRLSAEDLMRASLTRIESANGAANAIVSMRSADDLMAEARSADLAEARGPLHGLPVAIKDLANARGLPTSQGSPLFAGQMADADDLHVARMRAAGAIIIGKTNTPEFGLGSQTFNQVFGVTPNPYDADRTCGGSSGGAAVALAYGMVSLADGSDMMGSLRNPAGWCNVYGMRPSWGVVPGEVRGDTFLHQISTNGPMARSPDDLKLLLEVMAGPDPRQPHGRALEPAHGAGRRIGWLGDWGGAMSFEPGILALCEAALEAIDGAEVDALPAPFARDALWQSWTDLRSWAVGASLAPMMADETMRARLKPEAVWEAERGAAMSAMQVHRASVTRSEWFMAADALFERYDVLAMPTAQVWPFGHDQAWPKTINGVEMDSYHRWMECVVPASLIGLPVVAVPAGFGGNGLPMGMQLIGRRGADRDLLALAETYHRATGWPQARPPQS</sequence>
<accession>A0ABY6DEB4</accession>
<evidence type="ECO:0000313" key="3">
    <source>
        <dbReference type="Proteomes" id="UP001064087"/>
    </source>
</evidence>
<name>A0ABY6DEB4_9RHOB</name>
<evidence type="ECO:0000259" key="1">
    <source>
        <dbReference type="Pfam" id="PF01425"/>
    </source>
</evidence>
<keyword evidence="3" id="KW-1185">Reference proteome</keyword>